<dbReference type="EMBL" id="JRFJ01000006">
    <property type="protein sequence ID" value="KHJ53277.1"/>
    <property type="molecule type" value="Genomic_DNA"/>
</dbReference>
<dbReference type="InterPro" id="IPR052517">
    <property type="entry name" value="GlcG_carb_metab_protein"/>
</dbReference>
<organism evidence="1 2">
    <name type="scientific">Aureimonas altamirensis</name>
    <dbReference type="NCBI Taxonomy" id="370622"/>
    <lineage>
        <taxon>Bacteria</taxon>
        <taxon>Pseudomonadati</taxon>
        <taxon>Pseudomonadota</taxon>
        <taxon>Alphaproteobacteria</taxon>
        <taxon>Hyphomicrobiales</taxon>
        <taxon>Aurantimonadaceae</taxon>
        <taxon>Aureimonas</taxon>
    </lineage>
</organism>
<dbReference type="SUPFAM" id="SSF143744">
    <property type="entry name" value="GlcG-like"/>
    <property type="match status" value="1"/>
</dbReference>
<evidence type="ECO:0000313" key="2">
    <source>
        <dbReference type="Proteomes" id="UP000030826"/>
    </source>
</evidence>
<gene>
    <name evidence="1" type="ORF">LA66_17850</name>
</gene>
<dbReference type="RefSeq" id="WP_039195403.1">
    <property type="nucleotide sequence ID" value="NZ_JRFJ01000006.1"/>
</dbReference>
<reference evidence="1 2" key="1">
    <citation type="submission" date="2014-09" db="EMBL/GenBank/DDBJ databases">
        <title>Isolation and characterization of Aurantimonas altamirensis ON-56566 from clinical sample following a dog bite.</title>
        <authorList>
            <person name="Eshaghi A."/>
            <person name="Li A."/>
            <person name="Shahinas D."/>
            <person name="Bahn P."/>
            <person name="Kus J.V."/>
            <person name="Patel S.N."/>
        </authorList>
    </citation>
    <scope>NUCLEOTIDE SEQUENCE [LARGE SCALE GENOMIC DNA]</scope>
    <source>
        <strain evidence="1 2">ON-56566</strain>
    </source>
</reference>
<accession>A0A0B1Q2Y3</accession>
<dbReference type="PANTHER" id="PTHR34309:SF10">
    <property type="entry name" value="SLR1406 PROTEIN"/>
    <property type="match status" value="1"/>
</dbReference>
<protein>
    <submittedName>
        <fullName evidence="1">GlcG protein</fullName>
    </submittedName>
</protein>
<name>A0A0B1Q2Y3_9HYPH</name>
<dbReference type="Proteomes" id="UP000030826">
    <property type="component" value="Unassembled WGS sequence"/>
</dbReference>
<dbReference type="Gene3D" id="3.30.450.150">
    <property type="entry name" value="Haem-degrading domain"/>
    <property type="match status" value="1"/>
</dbReference>
<comment type="caution">
    <text evidence="1">The sequence shown here is derived from an EMBL/GenBank/DDBJ whole genome shotgun (WGS) entry which is preliminary data.</text>
</comment>
<dbReference type="OrthoDB" id="9815788at2"/>
<dbReference type="AlphaFoldDB" id="A0A0B1Q2Y3"/>
<dbReference type="Pfam" id="PF03928">
    <property type="entry name" value="HbpS-like"/>
    <property type="match status" value="1"/>
</dbReference>
<evidence type="ECO:0000313" key="1">
    <source>
        <dbReference type="EMBL" id="KHJ53277.1"/>
    </source>
</evidence>
<proteinExistence type="predicted"/>
<dbReference type="InterPro" id="IPR005624">
    <property type="entry name" value="PduO/GlcC-like"/>
</dbReference>
<sequence length="141" mass="14215">MTLTLDHARKIISASLAKAAEGRFKPLTVAVLDAGGALIALERQDGTSRMRPDIAIGKANGCIAMGVGCRALLDRAEKQPFFIQAMNSLAGGSLVPVPGGVLIRNDGAIIGAVGITGDTSDNDEIAAIAGIEAAGFTADAG</sequence>
<dbReference type="InterPro" id="IPR038084">
    <property type="entry name" value="PduO/GlcC-like_sf"/>
</dbReference>
<dbReference type="STRING" id="370622.LA66_17850"/>
<dbReference type="PANTHER" id="PTHR34309">
    <property type="entry name" value="SLR1406 PROTEIN"/>
    <property type="match status" value="1"/>
</dbReference>